<accession>A0ABV4UDN0</accession>
<dbReference type="InterPro" id="IPR042221">
    <property type="entry name" value="Leu/Phe-tRNA_Trfase_N"/>
</dbReference>
<dbReference type="SUPFAM" id="SSF55729">
    <property type="entry name" value="Acyl-CoA N-acyltransferases (Nat)"/>
    <property type="match status" value="1"/>
</dbReference>
<comment type="catalytic activity">
    <reaction evidence="4">
        <text>L-phenylalanyl-tRNA(Phe) + an N-terminal L-alpha-aminoacyl-[protein] = an N-terminal L-phenylalanyl-L-alpha-aminoacyl-[protein] + tRNA(Phe)</text>
        <dbReference type="Rhea" id="RHEA:43632"/>
        <dbReference type="Rhea" id="RHEA-COMP:9668"/>
        <dbReference type="Rhea" id="RHEA-COMP:9699"/>
        <dbReference type="Rhea" id="RHEA-COMP:10636"/>
        <dbReference type="Rhea" id="RHEA-COMP:10637"/>
        <dbReference type="ChEBI" id="CHEBI:78442"/>
        <dbReference type="ChEBI" id="CHEBI:78531"/>
        <dbReference type="ChEBI" id="CHEBI:78597"/>
        <dbReference type="ChEBI" id="CHEBI:83561"/>
        <dbReference type="EC" id="2.3.2.6"/>
    </reaction>
</comment>
<evidence type="ECO:0000313" key="5">
    <source>
        <dbReference type="EMBL" id="MFA9949325.1"/>
    </source>
</evidence>
<dbReference type="InterPro" id="IPR042203">
    <property type="entry name" value="Leu/Phe-tRNA_Trfase_C"/>
</dbReference>
<dbReference type="Pfam" id="PF03588">
    <property type="entry name" value="Leu_Phe_trans"/>
    <property type="match status" value="1"/>
</dbReference>
<dbReference type="EC" id="2.3.2.6" evidence="4"/>
<dbReference type="Gene3D" id="3.30.70.3550">
    <property type="entry name" value="Leucyl/phenylalanyl-tRNA-protein transferase, N-terminal domain"/>
    <property type="match status" value="1"/>
</dbReference>
<proteinExistence type="inferred from homology"/>
<dbReference type="EMBL" id="JBEUWX010000002">
    <property type="protein sequence ID" value="MFA9949325.1"/>
    <property type="molecule type" value="Genomic_DNA"/>
</dbReference>
<evidence type="ECO:0000256" key="4">
    <source>
        <dbReference type="HAMAP-Rule" id="MF_00688"/>
    </source>
</evidence>
<comment type="caution">
    <text evidence="5">The sequence shown here is derived from an EMBL/GenBank/DDBJ whole genome shotgun (WGS) entry which is preliminary data.</text>
</comment>
<protein>
    <recommendedName>
        <fullName evidence="4">Leucyl/phenylalanyl-tRNA--protein transferase</fullName>
        <ecNumber evidence="4">2.3.2.6</ecNumber>
    </recommendedName>
    <alternativeName>
        <fullName evidence="4">L/F-transferase</fullName>
    </alternativeName>
    <alternativeName>
        <fullName evidence="4">Leucyltransferase</fullName>
    </alternativeName>
    <alternativeName>
        <fullName evidence="4">Phenyalanyltransferase</fullName>
    </alternativeName>
</protein>
<keyword evidence="6" id="KW-1185">Reference proteome</keyword>
<dbReference type="InterPro" id="IPR004616">
    <property type="entry name" value="Leu/Phe-tRNA_Trfase"/>
</dbReference>
<comment type="catalytic activity">
    <reaction evidence="4">
        <text>N-terminal L-lysyl-[protein] + L-leucyl-tRNA(Leu) = N-terminal L-leucyl-L-lysyl-[protein] + tRNA(Leu) + H(+)</text>
        <dbReference type="Rhea" id="RHEA:12340"/>
        <dbReference type="Rhea" id="RHEA-COMP:9613"/>
        <dbReference type="Rhea" id="RHEA-COMP:9622"/>
        <dbReference type="Rhea" id="RHEA-COMP:12670"/>
        <dbReference type="Rhea" id="RHEA-COMP:12671"/>
        <dbReference type="ChEBI" id="CHEBI:15378"/>
        <dbReference type="ChEBI" id="CHEBI:65249"/>
        <dbReference type="ChEBI" id="CHEBI:78442"/>
        <dbReference type="ChEBI" id="CHEBI:78494"/>
        <dbReference type="ChEBI" id="CHEBI:133043"/>
        <dbReference type="EC" id="2.3.2.6"/>
    </reaction>
</comment>
<keyword evidence="2 4" id="KW-0808">Transferase</keyword>
<dbReference type="NCBIfam" id="TIGR00667">
    <property type="entry name" value="aat"/>
    <property type="match status" value="1"/>
</dbReference>
<evidence type="ECO:0000256" key="2">
    <source>
        <dbReference type="ARBA" id="ARBA00022679"/>
    </source>
</evidence>
<dbReference type="Proteomes" id="UP001574673">
    <property type="component" value="Unassembled WGS sequence"/>
</dbReference>
<reference evidence="6" key="1">
    <citation type="submission" date="2024-06" db="EMBL/GenBank/DDBJ databases">
        <title>Radixoralia hellwigii gen. nov., sp nov., isolated from a root canal in the human oral cavity.</title>
        <authorList>
            <person name="Bartsch S."/>
            <person name="Wittmer A."/>
            <person name="Schulz A.-K."/>
            <person name="Neumann-Schaal M."/>
            <person name="Wolf J."/>
            <person name="Gronow S."/>
            <person name="Tennert C."/>
            <person name="Haecker G."/>
            <person name="Cieplik F."/>
            <person name="Al-Ahmad A."/>
        </authorList>
    </citation>
    <scope>NUCLEOTIDE SEQUENCE [LARGE SCALE GENOMIC DNA]</scope>
    <source>
        <strain evidence="6">Wk13</strain>
    </source>
</reference>
<sequence length="243" mass="27029">MIPWLDDNSDDFPPCETALHTPNGLLCAGGDLSPARLLAAYQRGIFPWFSPGEPILWWSPDPRMTLDPAAFRPSRSLRQRLRRGGYEVRLDYDFAAVIRACATMPRKGQHGTWITSEMQTAYLRLHTLGYAHSVETWIGGQLAGGLYGVALGGMFYGESMFARTTDASKIALAHLARYLRQRGDALIDCQMTTTHLTSLGAREMSRSDFIARIRELSALDIPAGRWPCDGARQSWESATPAEH</sequence>
<dbReference type="HAMAP" id="MF_00688">
    <property type="entry name" value="Leu_Phe_trans"/>
    <property type="match status" value="1"/>
</dbReference>
<gene>
    <name evidence="4 5" type="primary">aat</name>
    <name evidence="5" type="ORF">ABCS64_03115</name>
</gene>
<comment type="function">
    <text evidence="4">Functions in the N-end rule pathway of protein degradation where it conjugates Leu, Phe and, less efficiently, Met from aminoacyl-tRNAs to the N-termini of proteins containing an N-terminal arginine or lysine.</text>
</comment>
<comment type="similarity">
    <text evidence="4">Belongs to the L/F-transferase family.</text>
</comment>
<keyword evidence="3 4" id="KW-0012">Acyltransferase</keyword>
<organism evidence="5 6">
    <name type="scientific">Dentiradicibacter hellwigii</name>
    <dbReference type="NCBI Taxonomy" id="3149053"/>
    <lineage>
        <taxon>Bacteria</taxon>
        <taxon>Pseudomonadati</taxon>
        <taxon>Pseudomonadota</taxon>
        <taxon>Betaproteobacteria</taxon>
        <taxon>Rhodocyclales</taxon>
        <taxon>Rhodocyclaceae</taxon>
        <taxon>Dentiradicibacter</taxon>
    </lineage>
</organism>
<keyword evidence="1 4" id="KW-0963">Cytoplasm</keyword>
<dbReference type="Gene3D" id="3.40.630.70">
    <property type="entry name" value="Leucyl/phenylalanyl-tRNA-protein transferase, C-terminal domain"/>
    <property type="match status" value="1"/>
</dbReference>
<dbReference type="PANTHER" id="PTHR30098">
    <property type="entry name" value="LEUCYL/PHENYLALANYL-TRNA--PROTEIN TRANSFERASE"/>
    <property type="match status" value="1"/>
</dbReference>
<evidence type="ECO:0000313" key="6">
    <source>
        <dbReference type="Proteomes" id="UP001574673"/>
    </source>
</evidence>
<comment type="subcellular location">
    <subcellularLocation>
        <location evidence="4">Cytoplasm</location>
    </subcellularLocation>
</comment>
<dbReference type="InterPro" id="IPR016181">
    <property type="entry name" value="Acyl_CoA_acyltransferase"/>
</dbReference>
<evidence type="ECO:0000256" key="1">
    <source>
        <dbReference type="ARBA" id="ARBA00022490"/>
    </source>
</evidence>
<dbReference type="GO" id="GO:0008914">
    <property type="term" value="F:leucyl-tRNA--protein transferase activity"/>
    <property type="evidence" value="ECO:0007669"/>
    <property type="project" value="UniProtKB-EC"/>
</dbReference>
<evidence type="ECO:0000256" key="3">
    <source>
        <dbReference type="ARBA" id="ARBA00023315"/>
    </source>
</evidence>
<comment type="catalytic activity">
    <reaction evidence="4">
        <text>N-terminal L-arginyl-[protein] + L-leucyl-tRNA(Leu) = N-terminal L-leucyl-L-arginyl-[protein] + tRNA(Leu) + H(+)</text>
        <dbReference type="Rhea" id="RHEA:50416"/>
        <dbReference type="Rhea" id="RHEA-COMP:9613"/>
        <dbReference type="Rhea" id="RHEA-COMP:9622"/>
        <dbReference type="Rhea" id="RHEA-COMP:12672"/>
        <dbReference type="Rhea" id="RHEA-COMP:12673"/>
        <dbReference type="ChEBI" id="CHEBI:15378"/>
        <dbReference type="ChEBI" id="CHEBI:64719"/>
        <dbReference type="ChEBI" id="CHEBI:78442"/>
        <dbReference type="ChEBI" id="CHEBI:78494"/>
        <dbReference type="ChEBI" id="CHEBI:133044"/>
        <dbReference type="EC" id="2.3.2.6"/>
    </reaction>
</comment>
<name>A0ABV4UDN0_9RHOO</name>
<dbReference type="PANTHER" id="PTHR30098:SF2">
    <property type="entry name" value="LEUCYL_PHENYLALANYL-TRNA--PROTEIN TRANSFERASE"/>
    <property type="match status" value="1"/>
</dbReference>
<dbReference type="RefSeq" id="WP_418890464.1">
    <property type="nucleotide sequence ID" value="NZ_JBEUWX010000002.1"/>
</dbReference>